<protein>
    <submittedName>
        <fullName evidence="4">Putative secreted protein (Por secretion system target)</fullName>
    </submittedName>
</protein>
<evidence type="ECO:0000256" key="2">
    <source>
        <dbReference type="SAM" id="SignalP"/>
    </source>
</evidence>
<organism evidence="4 5">
    <name type="scientific">Marinirhabdus gelatinilytica</name>
    <dbReference type="NCBI Taxonomy" id="1703343"/>
    <lineage>
        <taxon>Bacteria</taxon>
        <taxon>Pseudomonadati</taxon>
        <taxon>Bacteroidota</taxon>
        <taxon>Flavobacteriia</taxon>
        <taxon>Flavobacteriales</taxon>
        <taxon>Flavobacteriaceae</taxon>
    </lineage>
</organism>
<proteinExistence type="predicted"/>
<name>A0A370Q8Q1_9FLAO</name>
<dbReference type="RefSeq" id="WP_115124155.1">
    <property type="nucleotide sequence ID" value="NZ_QRAO01000004.1"/>
</dbReference>
<evidence type="ECO:0000256" key="1">
    <source>
        <dbReference type="ARBA" id="ARBA00022729"/>
    </source>
</evidence>
<dbReference type="InterPro" id="IPR026444">
    <property type="entry name" value="Secre_tail"/>
</dbReference>
<dbReference type="EMBL" id="QRAO01000004">
    <property type="protein sequence ID" value="RDK84735.1"/>
    <property type="molecule type" value="Genomic_DNA"/>
</dbReference>
<accession>A0A370Q8Q1</accession>
<dbReference type="Proteomes" id="UP000255317">
    <property type="component" value="Unassembled WGS sequence"/>
</dbReference>
<feature type="signal peptide" evidence="2">
    <location>
        <begin position="1"/>
        <end position="19"/>
    </location>
</feature>
<feature type="chain" id="PRO_5016654562" evidence="2">
    <location>
        <begin position="20"/>
        <end position="308"/>
    </location>
</feature>
<dbReference type="Pfam" id="PF18962">
    <property type="entry name" value="Por_Secre_tail"/>
    <property type="match status" value="1"/>
</dbReference>
<dbReference type="AlphaFoldDB" id="A0A370Q8Q1"/>
<reference evidence="4 5" key="1">
    <citation type="submission" date="2018-07" db="EMBL/GenBank/DDBJ databases">
        <title>Genomic Encyclopedia of Type Strains, Phase IV (KMG-IV): sequencing the most valuable type-strain genomes for metagenomic binning, comparative biology and taxonomic classification.</title>
        <authorList>
            <person name="Goeker M."/>
        </authorList>
    </citation>
    <scope>NUCLEOTIDE SEQUENCE [LARGE SCALE GENOMIC DNA]</scope>
    <source>
        <strain evidence="4 5">DSM 101478</strain>
    </source>
</reference>
<keyword evidence="5" id="KW-1185">Reference proteome</keyword>
<keyword evidence="1 2" id="KW-0732">Signal</keyword>
<dbReference type="OrthoDB" id="1288696at2"/>
<comment type="caution">
    <text evidence="4">The sequence shown here is derived from an EMBL/GenBank/DDBJ whole genome shotgun (WGS) entry which is preliminary data.</text>
</comment>
<gene>
    <name evidence="4" type="ORF">C8D94_104108</name>
</gene>
<dbReference type="NCBIfam" id="TIGR04183">
    <property type="entry name" value="Por_Secre_tail"/>
    <property type="match status" value="1"/>
</dbReference>
<feature type="domain" description="Secretion system C-terminal sorting" evidence="3">
    <location>
        <begin position="239"/>
        <end position="307"/>
    </location>
</feature>
<evidence type="ECO:0000259" key="3">
    <source>
        <dbReference type="Pfam" id="PF18962"/>
    </source>
</evidence>
<evidence type="ECO:0000313" key="5">
    <source>
        <dbReference type="Proteomes" id="UP000255317"/>
    </source>
</evidence>
<evidence type="ECO:0000313" key="4">
    <source>
        <dbReference type="EMBL" id="RDK84735.1"/>
    </source>
</evidence>
<sequence>MKKIYILAALVAFTFSANAQIFEDGLEDYNLGDMVDQNPNLWSVWSGDPTNGPESLDIVDDIVRTGSQSGFVGPGAGPQDILLLLGNRTSGDYTLQFYMYINPGMTGYFNIQGETEDPGTGFQGAGNGGAGVYNSGNITFNDGGGNPGIVVDAANGEELSYPEGEWFPVQLYFDIDNLEYTMTVAGDQGPATAFQEDTTLGGIDFFAIDGNNEYWIDDVTFVDGELLSTDDFSASNFSVYPNPVQNVLNIKSANAVDAVVVYDVLGKVVLSTNPGAVSPSVDMSSLTSGAYLVNITIDGASKTVKVVK</sequence>